<protein>
    <submittedName>
        <fullName evidence="6">TetR family transcriptional regulator</fullName>
    </submittedName>
</protein>
<sequence length="216" mass="24171">MPTAASSQTALPLRERKKRRTREDLIETALRLFDENGFAATTLDELCDAVGVSKRTFFRYFTSKEDVAAAPSQDLWTTFLDQLRTTDPTDRTVIALLHEALLAALAEMPAANWPTRVLLTRRLASETPSMKAHDLYFCHRTTKTALNLLHTRLVLTPQDDLRVHLALDLLLSAFHLAQEAWAAQPTTPTKNDLITHIATVFEAVPQSLTVKAIARP</sequence>
<dbReference type="OrthoDB" id="3296001at2"/>
<evidence type="ECO:0000256" key="2">
    <source>
        <dbReference type="ARBA" id="ARBA00023125"/>
    </source>
</evidence>
<evidence type="ECO:0000313" key="6">
    <source>
        <dbReference type="EMBL" id="PRY38690.1"/>
    </source>
</evidence>
<feature type="domain" description="HTH tetR-type" evidence="5">
    <location>
        <begin position="19"/>
        <end position="79"/>
    </location>
</feature>
<dbReference type="InterPro" id="IPR023772">
    <property type="entry name" value="DNA-bd_HTH_TetR-type_CS"/>
</dbReference>
<dbReference type="GO" id="GO:0003700">
    <property type="term" value="F:DNA-binding transcription factor activity"/>
    <property type="evidence" value="ECO:0007669"/>
    <property type="project" value="TreeGrafter"/>
</dbReference>
<keyword evidence="7" id="KW-1185">Reference proteome</keyword>
<keyword evidence="2 4" id="KW-0238">DNA-binding</keyword>
<dbReference type="RefSeq" id="WP_106189976.1">
    <property type="nucleotide sequence ID" value="NZ_PVTF01000008.1"/>
</dbReference>
<dbReference type="PANTHER" id="PTHR30055">
    <property type="entry name" value="HTH-TYPE TRANSCRIPTIONAL REGULATOR RUTR"/>
    <property type="match status" value="1"/>
</dbReference>
<name>A0A2T0SZ40_9PSEU</name>
<dbReference type="InterPro" id="IPR050109">
    <property type="entry name" value="HTH-type_TetR-like_transc_reg"/>
</dbReference>
<comment type="caution">
    <text evidence="6">The sequence shown here is derived from an EMBL/GenBank/DDBJ whole genome shotgun (WGS) entry which is preliminary data.</text>
</comment>
<dbReference type="PROSITE" id="PS50977">
    <property type="entry name" value="HTH_TETR_2"/>
    <property type="match status" value="1"/>
</dbReference>
<keyword evidence="3" id="KW-0804">Transcription</keyword>
<dbReference type="InterPro" id="IPR001647">
    <property type="entry name" value="HTH_TetR"/>
</dbReference>
<gene>
    <name evidence="6" type="ORF">CLV43_10890</name>
</gene>
<evidence type="ECO:0000256" key="4">
    <source>
        <dbReference type="PROSITE-ProRule" id="PRU00335"/>
    </source>
</evidence>
<dbReference type="PANTHER" id="PTHR30055:SF238">
    <property type="entry name" value="MYCOFACTOCIN BIOSYNTHESIS TRANSCRIPTIONAL REGULATOR MFTR-RELATED"/>
    <property type="match status" value="1"/>
</dbReference>
<dbReference type="GO" id="GO:0000976">
    <property type="term" value="F:transcription cis-regulatory region binding"/>
    <property type="evidence" value="ECO:0007669"/>
    <property type="project" value="TreeGrafter"/>
</dbReference>
<dbReference type="InterPro" id="IPR009057">
    <property type="entry name" value="Homeodomain-like_sf"/>
</dbReference>
<proteinExistence type="predicted"/>
<dbReference type="SUPFAM" id="SSF46689">
    <property type="entry name" value="Homeodomain-like"/>
    <property type="match status" value="1"/>
</dbReference>
<dbReference type="EMBL" id="PVTF01000008">
    <property type="protein sequence ID" value="PRY38690.1"/>
    <property type="molecule type" value="Genomic_DNA"/>
</dbReference>
<evidence type="ECO:0000256" key="1">
    <source>
        <dbReference type="ARBA" id="ARBA00023015"/>
    </source>
</evidence>
<keyword evidence="1" id="KW-0805">Transcription regulation</keyword>
<dbReference type="PROSITE" id="PS01081">
    <property type="entry name" value="HTH_TETR_1"/>
    <property type="match status" value="1"/>
</dbReference>
<accession>A0A2T0SZ40</accession>
<dbReference type="Pfam" id="PF00440">
    <property type="entry name" value="TetR_N"/>
    <property type="match status" value="1"/>
</dbReference>
<dbReference type="AlphaFoldDB" id="A0A2T0SZ40"/>
<organism evidence="6 7">
    <name type="scientific">Umezawaea tangerina</name>
    <dbReference type="NCBI Taxonomy" id="84725"/>
    <lineage>
        <taxon>Bacteria</taxon>
        <taxon>Bacillati</taxon>
        <taxon>Actinomycetota</taxon>
        <taxon>Actinomycetes</taxon>
        <taxon>Pseudonocardiales</taxon>
        <taxon>Pseudonocardiaceae</taxon>
        <taxon>Umezawaea</taxon>
    </lineage>
</organism>
<evidence type="ECO:0000313" key="7">
    <source>
        <dbReference type="Proteomes" id="UP000239494"/>
    </source>
</evidence>
<feature type="DNA-binding region" description="H-T-H motif" evidence="4">
    <location>
        <begin position="42"/>
        <end position="61"/>
    </location>
</feature>
<evidence type="ECO:0000259" key="5">
    <source>
        <dbReference type="PROSITE" id="PS50977"/>
    </source>
</evidence>
<dbReference type="PRINTS" id="PR00455">
    <property type="entry name" value="HTHTETR"/>
</dbReference>
<dbReference type="Gene3D" id="1.10.357.10">
    <property type="entry name" value="Tetracycline Repressor, domain 2"/>
    <property type="match status" value="1"/>
</dbReference>
<dbReference type="Proteomes" id="UP000239494">
    <property type="component" value="Unassembled WGS sequence"/>
</dbReference>
<evidence type="ECO:0000256" key="3">
    <source>
        <dbReference type="ARBA" id="ARBA00023163"/>
    </source>
</evidence>
<reference evidence="6 7" key="1">
    <citation type="submission" date="2018-03" db="EMBL/GenBank/DDBJ databases">
        <title>Genomic Encyclopedia of Archaeal and Bacterial Type Strains, Phase II (KMG-II): from individual species to whole genera.</title>
        <authorList>
            <person name="Goeker M."/>
        </authorList>
    </citation>
    <scope>NUCLEOTIDE SEQUENCE [LARGE SCALE GENOMIC DNA]</scope>
    <source>
        <strain evidence="6 7">DSM 44720</strain>
    </source>
</reference>